<dbReference type="Proteomes" id="UP000292702">
    <property type="component" value="Unassembled WGS sequence"/>
</dbReference>
<proteinExistence type="predicted"/>
<evidence type="ECO:0000313" key="2">
    <source>
        <dbReference type="Proteomes" id="UP000292702"/>
    </source>
</evidence>
<dbReference type="AlphaFoldDB" id="A0A4R0S0N4"/>
<comment type="caution">
    <text evidence="1">The sequence shown here is derived from an EMBL/GenBank/DDBJ whole genome shotgun (WGS) entry which is preliminary data.</text>
</comment>
<keyword evidence="2" id="KW-1185">Reference proteome</keyword>
<reference evidence="1 2" key="1">
    <citation type="submission" date="2018-11" db="EMBL/GenBank/DDBJ databases">
        <title>Genome assembly of Steccherinum ochraceum LE-BIN_3174, the white-rot fungus of the Steccherinaceae family (The Residual Polyporoid clade, Polyporales, Basidiomycota).</title>
        <authorList>
            <person name="Fedorova T.V."/>
            <person name="Glazunova O.A."/>
            <person name="Landesman E.O."/>
            <person name="Moiseenko K.V."/>
            <person name="Psurtseva N.V."/>
            <person name="Savinova O.S."/>
            <person name="Shakhova N.V."/>
            <person name="Tyazhelova T.V."/>
            <person name="Vasina D.V."/>
        </authorList>
    </citation>
    <scope>NUCLEOTIDE SEQUENCE [LARGE SCALE GENOMIC DNA]</scope>
    <source>
        <strain evidence="1 2">LE-BIN_3174</strain>
    </source>
</reference>
<gene>
    <name evidence="1" type="ORF">EIP91_007771</name>
</gene>
<protein>
    <submittedName>
        <fullName evidence="1">Uncharacterized protein</fullName>
    </submittedName>
</protein>
<name>A0A4R0S0N4_9APHY</name>
<evidence type="ECO:0000313" key="1">
    <source>
        <dbReference type="EMBL" id="TCD69424.1"/>
    </source>
</evidence>
<accession>A0A4R0S0N4</accession>
<sequence length="72" mass="7323">MLGVISRSRYDTADDAIAQAAGGPAKRQLIQDSGGSVAPGGLATFHWGTTNFTVTLPATVPNDGSDPPPKIS</sequence>
<dbReference type="EMBL" id="RWJN01000042">
    <property type="protein sequence ID" value="TCD69424.1"/>
    <property type="molecule type" value="Genomic_DNA"/>
</dbReference>
<organism evidence="1 2">
    <name type="scientific">Steccherinum ochraceum</name>
    <dbReference type="NCBI Taxonomy" id="92696"/>
    <lineage>
        <taxon>Eukaryota</taxon>
        <taxon>Fungi</taxon>
        <taxon>Dikarya</taxon>
        <taxon>Basidiomycota</taxon>
        <taxon>Agaricomycotina</taxon>
        <taxon>Agaricomycetes</taxon>
        <taxon>Polyporales</taxon>
        <taxon>Steccherinaceae</taxon>
        <taxon>Steccherinum</taxon>
    </lineage>
</organism>